<keyword evidence="2" id="KW-1185">Reference proteome</keyword>
<proteinExistence type="predicted"/>
<name>A0A9J6B6P0_SOLCO</name>
<gene>
    <name evidence="1" type="ORF">H5410_003804</name>
</gene>
<comment type="caution">
    <text evidence="1">The sequence shown here is derived from an EMBL/GenBank/DDBJ whole genome shotgun (WGS) entry which is preliminary data.</text>
</comment>
<dbReference type="AlphaFoldDB" id="A0A9J6B6P0"/>
<accession>A0A9J6B6P0</accession>
<reference evidence="1 2" key="1">
    <citation type="submission" date="2020-09" db="EMBL/GenBank/DDBJ databases">
        <title>De no assembly of potato wild relative species, Solanum commersonii.</title>
        <authorList>
            <person name="Cho K."/>
        </authorList>
    </citation>
    <scope>NUCLEOTIDE SEQUENCE [LARGE SCALE GENOMIC DNA]</scope>
    <source>
        <strain evidence="1">LZ3.2</strain>
        <tissue evidence="1">Leaf</tissue>
    </source>
</reference>
<organism evidence="1 2">
    <name type="scientific">Solanum commersonii</name>
    <name type="common">Commerson's wild potato</name>
    <name type="synonym">Commerson's nightshade</name>
    <dbReference type="NCBI Taxonomy" id="4109"/>
    <lineage>
        <taxon>Eukaryota</taxon>
        <taxon>Viridiplantae</taxon>
        <taxon>Streptophyta</taxon>
        <taxon>Embryophyta</taxon>
        <taxon>Tracheophyta</taxon>
        <taxon>Spermatophyta</taxon>
        <taxon>Magnoliopsida</taxon>
        <taxon>eudicotyledons</taxon>
        <taxon>Gunneridae</taxon>
        <taxon>Pentapetalae</taxon>
        <taxon>asterids</taxon>
        <taxon>lamiids</taxon>
        <taxon>Solanales</taxon>
        <taxon>Solanaceae</taxon>
        <taxon>Solanoideae</taxon>
        <taxon>Solaneae</taxon>
        <taxon>Solanum</taxon>
    </lineage>
</organism>
<evidence type="ECO:0000313" key="2">
    <source>
        <dbReference type="Proteomes" id="UP000824120"/>
    </source>
</evidence>
<dbReference type="EMBL" id="JACXVP010000001">
    <property type="protein sequence ID" value="KAG5632087.1"/>
    <property type="molecule type" value="Genomic_DNA"/>
</dbReference>
<protein>
    <submittedName>
        <fullName evidence="1">Uncharacterized protein</fullName>
    </submittedName>
</protein>
<dbReference type="OrthoDB" id="1306244at2759"/>
<sequence>MAMSTKQCQISLPFPILITKLCRCAGVHHKEKRDIEVTNTSSIDIQRIEAKYTQEDANRRRATLVDASPEVDVKSIPAEASLSTPTYGPSSHQDYSVHNPEDGALNHFVDMWTTLFEAEVPWMIETKILVPLTPLWTSMDIFTVRVETCEGRQGATSEVMTLKAEIVDLWKDVDYLKFAYITSFLEAPDDSMY</sequence>
<evidence type="ECO:0000313" key="1">
    <source>
        <dbReference type="EMBL" id="KAG5632087.1"/>
    </source>
</evidence>
<dbReference type="Proteomes" id="UP000824120">
    <property type="component" value="Chromosome 1"/>
</dbReference>